<reference evidence="2 3" key="1">
    <citation type="submission" date="2017-11" db="EMBL/GenBank/DDBJ databases">
        <title>De-novo sequencing of pomegranate (Punica granatum L.) genome.</title>
        <authorList>
            <person name="Akparov Z."/>
            <person name="Amiraslanov A."/>
            <person name="Hajiyeva S."/>
            <person name="Abbasov M."/>
            <person name="Kaur K."/>
            <person name="Hamwieh A."/>
            <person name="Solovyev V."/>
            <person name="Salamov A."/>
            <person name="Braich B."/>
            <person name="Kosarev P."/>
            <person name="Mahmoud A."/>
            <person name="Hajiyev E."/>
            <person name="Babayeva S."/>
            <person name="Izzatullayeva V."/>
            <person name="Mammadov A."/>
            <person name="Mammadov A."/>
            <person name="Sharifova S."/>
            <person name="Ojaghi J."/>
            <person name="Eynullazada K."/>
            <person name="Bayramov B."/>
            <person name="Abdulazimova A."/>
            <person name="Shahmuradov I."/>
        </authorList>
    </citation>
    <scope>NUCLEOTIDE SEQUENCE [LARGE SCALE GENOMIC DNA]</scope>
    <source>
        <strain evidence="3">cv. AG2017</strain>
        <tissue evidence="2">Leaf</tissue>
    </source>
</reference>
<dbReference type="AlphaFoldDB" id="A0A2I0JSF3"/>
<keyword evidence="3" id="KW-1185">Reference proteome</keyword>
<name>A0A2I0JSF3_PUNGR</name>
<evidence type="ECO:0000256" key="1">
    <source>
        <dbReference type="SAM" id="MobiDB-lite"/>
    </source>
</evidence>
<evidence type="ECO:0000313" key="2">
    <source>
        <dbReference type="EMBL" id="PKI58803.1"/>
    </source>
</evidence>
<comment type="caution">
    <text evidence="2">The sequence shown here is derived from an EMBL/GenBank/DDBJ whole genome shotgun (WGS) entry which is preliminary data.</text>
</comment>
<protein>
    <submittedName>
        <fullName evidence="2">Uncharacterized protein</fullName>
    </submittedName>
</protein>
<proteinExistence type="predicted"/>
<dbReference type="Proteomes" id="UP000233551">
    <property type="component" value="Unassembled WGS sequence"/>
</dbReference>
<sequence length="205" mass="23004">MGFAHVFRVYFRETDHLLMHRGLTSSRTYEEHDSVGIGLPHSRRVSPRNWTSRDNTYSPPRGFASSPSRKSPFSLMLARGFSEWNQSVAMPMRVAGNSNPVGQRSHRTQGSRHYELGWQGSGQDLSAKGRPSVFHKQLGPKLGVYDLRDFRGYRFGQHLSPPGALREVLVIGPGPSLPQWGLSAVNQRLRKSNVAVDLRVQMALP</sequence>
<dbReference type="EMBL" id="PGOL01001340">
    <property type="protein sequence ID" value="PKI58803.1"/>
    <property type="molecule type" value="Genomic_DNA"/>
</dbReference>
<organism evidence="2 3">
    <name type="scientific">Punica granatum</name>
    <name type="common">Pomegranate</name>
    <dbReference type="NCBI Taxonomy" id="22663"/>
    <lineage>
        <taxon>Eukaryota</taxon>
        <taxon>Viridiplantae</taxon>
        <taxon>Streptophyta</taxon>
        <taxon>Embryophyta</taxon>
        <taxon>Tracheophyta</taxon>
        <taxon>Spermatophyta</taxon>
        <taxon>Magnoliopsida</taxon>
        <taxon>eudicotyledons</taxon>
        <taxon>Gunneridae</taxon>
        <taxon>Pentapetalae</taxon>
        <taxon>rosids</taxon>
        <taxon>malvids</taxon>
        <taxon>Myrtales</taxon>
        <taxon>Lythraceae</taxon>
        <taxon>Punica</taxon>
    </lineage>
</organism>
<gene>
    <name evidence="2" type="ORF">CRG98_020793</name>
</gene>
<feature type="compositionally biased region" description="Polar residues" evidence="1">
    <location>
        <begin position="48"/>
        <end position="58"/>
    </location>
</feature>
<accession>A0A2I0JSF3</accession>
<evidence type="ECO:0000313" key="3">
    <source>
        <dbReference type="Proteomes" id="UP000233551"/>
    </source>
</evidence>
<feature type="region of interest" description="Disordered" evidence="1">
    <location>
        <begin position="29"/>
        <end position="70"/>
    </location>
</feature>